<dbReference type="PANTHER" id="PTHR43178:SF5">
    <property type="entry name" value="LIPOAMIDE ACYLTRANSFERASE COMPONENT OF BRANCHED-CHAIN ALPHA-KETO ACID DEHYDROGENASE COMPLEX, MITOCHONDRIAL"/>
    <property type="match status" value="1"/>
</dbReference>
<dbReference type="InterPro" id="IPR011053">
    <property type="entry name" value="Single_hybrid_motif"/>
</dbReference>
<comment type="caution">
    <text evidence="10">The sequence shown here is derived from an EMBL/GenBank/DDBJ whole genome shotgun (WGS) entry which is preliminary data.</text>
</comment>
<dbReference type="Pfam" id="PF00198">
    <property type="entry name" value="2-oxoacid_dh"/>
    <property type="match status" value="1"/>
</dbReference>
<evidence type="ECO:0000259" key="8">
    <source>
        <dbReference type="PROSITE" id="PS50968"/>
    </source>
</evidence>
<dbReference type="InterPro" id="IPR001078">
    <property type="entry name" value="2-oxoacid_DH_actylTfrase"/>
</dbReference>
<dbReference type="Gene3D" id="2.40.50.100">
    <property type="match status" value="1"/>
</dbReference>
<feature type="compositionally biased region" description="Acidic residues" evidence="7">
    <location>
        <begin position="196"/>
        <end position="246"/>
    </location>
</feature>
<dbReference type="Proteomes" id="UP001172142">
    <property type="component" value="Unassembled WGS sequence"/>
</dbReference>
<evidence type="ECO:0000256" key="2">
    <source>
        <dbReference type="ARBA" id="ARBA00007317"/>
    </source>
</evidence>
<sequence length="543" mass="59777">MIEVKLPKIREDVDESLVVIWFVSEGDAVKKGDPLLEIQTEKEVSEIEAETSGIIKKIVFKRGESAKIGEVLATIDPTGKIQETKPEEQRMVEKVEPEKSAETENQKPEEQKTTETAENQETATEQKEPAKAMRLAPGLRKLARELNVPLESVAGTGRNGKITEKDIRRVAGQTEVMDAAEKTKESQQEMPKGEPPMEEASTEEPATEEASTEEPATEEASTEEPATEEALTEEPATEEALTEEAVEAVAVQEETSKEESSMEEQAAAMPEDEALQETAPKESETENSSTSDQEESSGENDDETLQNEVIPLSGIRGAIARRMTESLQNSAQLTETAWADITKLEARKDSLGKEAGWTALIAKAVAQTLGEHPALNAHIIENQIIPKRKIHLGFAVDSENGLQVAVLQNADKHSPAKLQKRLSKLAEKAREGKLSSEESTGSTFTISSLGSYRVQFFTPIINPPEAAILGIGQIENYLVMEDGKVQERKRLPLSLTIDHRAVDGAPAAKFLGDLIEVLERPKRFLKDEKKKKEKEEKKKKKNS</sequence>
<dbReference type="PROSITE" id="PS50968">
    <property type="entry name" value="BIOTINYL_LIPOYL"/>
    <property type="match status" value="1"/>
</dbReference>
<dbReference type="Pfam" id="PF00364">
    <property type="entry name" value="Biotin_lipoyl"/>
    <property type="match status" value="1"/>
</dbReference>
<keyword evidence="5 6" id="KW-0012">Acyltransferase</keyword>
<evidence type="ECO:0000256" key="6">
    <source>
        <dbReference type="RuleBase" id="RU003423"/>
    </source>
</evidence>
<dbReference type="InterPro" id="IPR036625">
    <property type="entry name" value="E3-bd_dom_sf"/>
</dbReference>
<protein>
    <recommendedName>
        <fullName evidence="6">Dihydrolipoamide acetyltransferase component of pyruvate dehydrogenase complex</fullName>
        <ecNumber evidence="6">2.3.1.-</ecNumber>
    </recommendedName>
</protein>
<dbReference type="Pfam" id="PF02817">
    <property type="entry name" value="E3_binding"/>
    <property type="match status" value="1"/>
</dbReference>
<dbReference type="PANTHER" id="PTHR43178">
    <property type="entry name" value="DIHYDROLIPOAMIDE ACETYLTRANSFERASE COMPONENT OF PYRUVATE DEHYDROGENASE COMPLEX"/>
    <property type="match status" value="1"/>
</dbReference>
<keyword evidence="11" id="KW-1185">Reference proteome</keyword>
<dbReference type="SUPFAM" id="SSF52777">
    <property type="entry name" value="CoA-dependent acyltransferases"/>
    <property type="match status" value="1"/>
</dbReference>
<reference evidence="10 11" key="1">
    <citation type="submission" date="2023-07" db="EMBL/GenBank/DDBJ databases">
        <title>Novel species in genus Planococcus.</title>
        <authorList>
            <person name="Ning S."/>
        </authorList>
    </citation>
    <scope>NUCLEOTIDE SEQUENCE [LARGE SCALE GENOMIC DNA]</scope>
    <source>
        <strain evidence="10 11">N017</strain>
    </source>
</reference>
<evidence type="ECO:0000256" key="4">
    <source>
        <dbReference type="ARBA" id="ARBA00022823"/>
    </source>
</evidence>
<evidence type="ECO:0000256" key="1">
    <source>
        <dbReference type="ARBA" id="ARBA00001938"/>
    </source>
</evidence>
<feature type="region of interest" description="Disordered" evidence="7">
    <location>
        <begin position="82"/>
        <end position="133"/>
    </location>
</feature>
<dbReference type="PROSITE" id="PS51826">
    <property type="entry name" value="PSBD"/>
    <property type="match status" value="1"/>
</dbReference>
<proteinExistence type="inferred from homology"/>
<comment type="cofactor">
    <cofactor evidence="1 6">
        <name>(R)-lipoate</name>
        <dbReference type="ChEBI" id="CHEBI:83088"/>
    </cofactor>
</comment>
<dbReference type="Gene3D" id="3.30.559.10">
    <property type="entry name" value="Chloramphenicol acetyltransferase-like domain"/>
    <property type="match status" value="1"/>
</dbReference>
<dbReference type="Gene3D" id="4.10.320.10">
    <property type="entry name" value="E3-binding domain"/>
    <property type="match status" value="1"/>
</dbReference>
<dbReference type="InterPro" id="IPR023213">
    <property type="entry name" value="CAT-like_dom_sf"/>
</dbReference>
<dbReference type="EMBL" id="JAUJWU010000003">
    <property type="protein sequence ID" value="MDN7246485.1"/>
    <property type="molecule type" value="Genomic_DNA"/>
</dbReference>
<organism evidence="10 11">
    <name type="scientific">Planococcus shenhongbingii</name>
    <dbReference type="NCBI Taxonomy" id="3058398"/>
    <lineage>
        <taxon>Bacteria</taxon>
        <taxon>Bacillati</taxon>
        <taxon>Bacillota</taxon>
        <taxon>Bacilli</taxon>
        <taxon>Bacillales</taxon>
        <taxon>Caryophanaceae</taxon>
        <taxon>Planococcus</taxon>
    </lineage>
</organism>
<dbReference type="InterPro" id="IPR050743">
    <property type="entry name" value="2-oxoacid_DH_E2_comp"/>
</dbReference>
<feature type="domain" description="Peripheral subunit-binding (PSBD)" evidence="9">
    <location>
        <begin position="134"/>
        <end position="171"/>
    </location>
</feature>
<accession>A0ABT8NG64</accession>
<dbReference type="EC" id="2.3.1.-" evidence="6"/>
<evidence type="ECO:0000256" key="7">
    <source>
        <dbReference type="SAM" id="MobiDB-lite"/>
    </source>
</evidence>
<comment type="similarity">
    <text evidence="2 6">Belongs to the 2-oxoacid dehydrogenase family.</text>
</comment>
<feature type="region of interest" description="Disordered" evidence="7">
    <location>
        <begin position="151"/>
        <end position="311"/>
    </location>
</feature>
<keyword evidence="3 6" id="KW-0808">Transferase</keyword>
<feature type="compositionally biased region" description="Basic and acidic residues" evidence="7">
    <location>
        <begin position="82"/>
        <end position="115"/>
    </location>
</feature>
<dbReference type="SUPFAM" id="SSF51230">
    <property type="entry name" value="Single hybrid motif"/>
    <property type="match status" value="1"/>
</dbReference>
<dbReference type="InterPro" id="IPR000089">
    <property type="entry name" value="Biotin_lipoyl"/>
</dbReference>
<gene>
    <name evidence="10" type="ORF">QWY13_13390</name>
</gene>
<evidence type="ECO:0000313" key="10">
    <source>
        <dbReference type="EMBL" id="MDN7246485.1"/>
    </source>
</evidence>
<dbReference type="SUPFAM" id="SSF47005">
    <property type="entry name" value="Peripheral subunit-binding domain of 2-oxo acid dehydrogenase complex"/>
    <property type="match status" value="1"/>
</dbReference>
<evidence type="ECO:0000256" key="3">
    <source>
        <dbReference type="ARBA" id="ARBA00022679"/>
    </source>
</evidence>
<feature type="compositionally biased region" description="Acidic residues" evidence="7">
    <location>
        <begin position="292"/>
        <end position="305"/>
    </location>
</feature>
<dbReference type="RefSeq" id="WP_301857007.1">
    <property type="nucleotide sequence ID" value="NZ_JAUJWU010000003.1"/>
</dbReference>
<evidence type="ECO:0000256" key="5">
    <source>
        <dbReference type="ARBA" id="ARBA00023315"/>
    </source>
</evidence>
<evidence type="ECO:0000313" key="11">
    <source>
        <dbReference type="Proteomes" id="UP001172142"/>
    </source>
</evidence>
<feature type="domain" description="Lipoyl-binding" evidence="8">
    <location>
        <begin position="1"/>
        <end position="76"/>
    </location>
</feature>
<name>A0ABT8NG64_9BACL</name>
<keyword evidence="4 6" id="KW-0450">Lipoyl</keyword>
<dbReference type="InterPro" id="IPR004167">
    <property type="entry name" value="PSBD"/>
</dbReference>
<evidence type="ECO:0000259" key="9">
    <source>
        <dbReference type="PROSITE" id="PS51826"/>
    </source>
</evidence>
<dbReference type="CDD" id="cd06849">
    <property type="entry name" value="lipoyl_domain"/>
    <property type="match status" value="1"/>
</dbReference>